<proteinExistence type="predicted"/>
<gene>
    <name evidence="1" type="ORF">LACBIDRAFT_313837</name>
</gene>
<dbReference type="HOGENOM" id="CLU_1408990_0_0_1"/>
<dbReference type="Proteomes" id="UP000001194">
    <property type="component" value="Unassembled WGS sequence"/>
</dbReference>
<name>B0D0Y3_LACBS</name>
<dbReference type="KEGG" id="lbc:LACBIDRAFT_313837"/>
<sequence>MIEWYRLDYTKRVSDTLTWNVFYNTHLDPDVLTLRMEEEKLFTNILRVQTGLREVFMVIISRCCLIDLHKLWNNSSMTQFWVRWNEYFQVKSEPFSVLRFHFEMSDEDIRIMHDVAQKWAIGLGAGDYQEANRPFMRKVFQSENMEPEVPHWEELLELMNYYLTTVEKMEQSFDTVFPSNPTEMSPKRQDVET</sequence>
<dbReference type="AlphaFoldDB" id="B0D0Y3"/>
<dbReference type="GeneID" id="6073317"/>
<organism evidence="2">
    <name type="scientific">Laccaria bicolor (strain S238N-H82 / ATCC MYA-4686)</name>
    <name type="common">Bicoloured deceiver</name>
    <name type="synonym">Laccaria laccata var. bicolor</name>
    <dbReference type="NCBI Taxonomy" id="486041"/>
    <lineage>
        <taxon>Eukaryota</taxon>
        <taxon>Fungi</taxon>
        <taxon>Dikarya</taxon>
        <taxon>Basidiomycota</taxon>
        <taxon>Agaricomycotina</taxon>
        <taxon>Agaricomycetes</taxon>
        <taxon>Agaricomycetidae</taxon>
        <taxon>Agaricales</taxon>
        <taxon>Agaricineae</taxon>
        <taxon>Hydnangiaceae</taxon>
        <taxon>Laccaria</taxon>
    </lineage>
</organism>
<dbReference type="RefSeq" id="XP_001877807.1">
    <property type="nucleotide sequence ID" value="XM_001877772.1"/>
</dbReference>
<dbReference type="InParanoid" id="B0D0Y3"/>
<reference evidence="1 2" key="1">
    <citation type="journal article" date="2008" name="Nature">
        <title>The genome of Laccaria bicolor provides insights into mycorrhizal symbiosis.</title>
        <authorList>
            <person name="Martin F."/>
            <person name="Aerts A."/>
            <person name="Ahren D."/>
            <person name="Brun A."/>
            <person name="Danchin E.G.J."/>
            <person name="Duchaussoy F."/>
            <person name="Gibon J."/>
            <person name="Kohler A."/>
            <person name="Lindquist E."/>
            <person name="Pereda V."/>
            <person name="Salamov A."/>
            <person name="Shapiro H.J."/>
            <person name="Wuyts J."/>
            <person name="Blaudez D."/>
            <person name="Buee M."/>
            <person name="Brokstein P."/>
            <person name="Canbaeck B."/>
            <person name="Cohen D."/>
            <person name="Courty P.E."/>
            <person name="Coutinho P.M."/>
            <person name="Delaruelle C."/>
            <person name="Detter J.C."/>
            <person name="Deveau A."/>
            <person name="DiFazio S."/>
            <person name="Duplessis S."/>
            <person name="Fraissinet-Tachet L."/>
            <person name="Lucic E."/>
            <person name="Frey-Klett P."/>
            <person name="Fourrey C."/>
            <person name="Feussner I."/>
            <person name="Gay G."/>
            <person name="Grimwood J."/>
            <person name="Hoegger P.J."/>
            <person name="Jain P."/>
            <person name="Kilaru S."/>
            <person name="Labbe J."/>
            <person name="Lin Y.C."/>
            <person name="Legue V."/>
            <person name="Le Tacon F."/>
            <person name="Marmeisse R."/>
            <person name="Melayah D."/>
            <person name="Montanini B."/>
            <person name="Muratet M."/>
            <person name="Nehls U."/>
            <person name="Niculita-Hirzel H."/>
            <person name="Oudot-Le Secq M.P."/>
            <person name="Peter M."/>
            <person name="Quesneville H."/>
            <person name="Rajashekar B."/>
            <person name="Reich M."/>
            <person name="Rouhier N."/>
            <person name="Schmutz J."/>
            <person name="Yin T."/>
            <person name="Chalot M."/>
            <person name="Henrissat B."/>
            <person name="Kuees U."/>
            <person name="Lucas S."/>
            <person name="Van de Peer Y."/>
            <person name="Podila G.K."/>
            <person name="Polle A."/>
            <person name="Pukkila P.J."/>
            <person name="Richardson P.M."/>
            <person name="Rouze P."/>
            <person name="Sanders I.R."/>
            <person name="Stajich J.E."/>
            <person name="Tunlid A."/>
            <person name="Tuskan G."/>
            <person name="Grigoriev I.V."/>
        </authorList>
    </citation>
    <scope>NUCLEOTIDE SEQUENCE [LARGE SCALE GENOMIC DNA]</scope>
    <source>
        <strain evidence="2">S238N-H82 / ATCC MYA-4686</strain>
    </source>
</reference>
<evidence type="ECO:0000313" key="1">
    <source>
        <dbReference type="EMBL" id="EDR11910.1"/>
    </source>
</evidence>
<evidence type="ECO:0000313" key="2">
    <source>
        <dbReference type="Proteomes" id="UP000001194"/>
    </source>
</evidence>
<dbReference type="EMBL" id="DS547095">
    <property type="protein sequence ID" value="EDR11910.1"/>
    <property type="molecule type" value="Genomic_DNA"/>
</dbReference>
<dbReference type="OrthoDB" id="3244206at2759"/>
<keyword evidence="2" id="KW-1185">Reference proteome</keyword>
<accession>B0D0Y3</accession>
<protein>
    <submittedName>
        <fullName evidence="1">Predicted protein</fullName>
    </submittedName>
</protein>